<dbReference type="STRING" id="1912961.BU204_32710"/>
<dbReference type="CDD" id="cd00090">
    <property type="entry name" value="HTH_ARSR"/>
    <property type="match status" value="1"/>
</dbReference>
<dbReference type="GO" id="GO:0003700">
    <property type="term" value="F:DNA-binding transcription factor activity"/>
    <property type="evidence" value="ECO:0007669"/>
    <property type="project" value="InterPro"/>
</dbReference>
<dbReference type="InterPro" id="IPR001845">
    <property type="entry name" value="HTH_ArsR_DNA-bd_dom"/>
</dbReference>
<dbReference type="InterPro" id="IPR036388">
    <property type="entry name" value="WH-like_DNA-bd_sf"/>
</dbReference>
<evidence type="ECO:0000256" key="4">
    <source>
        <dbReference type="SAM" id="Coils"/>
    </source>
</evidence>
<evidence type="ECO:0000259" key="5">
    <source>
        <dbReference type="SMART" id="SM00418"/>
    </source>
</evidence>
<feature type="domain" description="HTH arsR-type" evidence="5">
    <location>
        <begin position="10"/>
        <end position="93"/>
    </location>
</feature>
<dbReference type="GO" id="GO:0003677">
    <property type="term" value="F:DNA binding"/>
    <property type="evidence" value="ECO:0007669"/>
    <property type="project" value="UniProtKB-KW"/>
</dbReference>
<dbReference type="SUPFAM" id="SSF46785">
    <property type="entry name" value="Winged helix' DNA-binding domain"/>
    <property type="match status" value="1"/>
</dbReference>
<dbReference type="InterPro" id="IPR036390">
    <property type="entry name" value="WH_DNA-bd_sf"/>
</dbReference>
<dbReference type="InterPro" id="IPR011991">
    <property type="entry name" value="ArsR-like_HTH"/>
</dbReference>
<dbReference type="PANTHER" id="PTHR33154:SF33">
    <property type="entry name" value="TRANSCRIPTIONAL REPRESSOR SDPR"/>
    <property type="match status" value="1"/>
</dbReference>
<dbReference type="Pfam" id="PF12840">
    <property type="entry name" value="HTH_20"/>
    <property type="match status" value="1"/>
</dbReference>
<dbReference type="OrthoDB" id="7945987at2"/>
<evidence type="ECO:0000256" key="1">
    <source>
        <dbReference type="ARBA" id="ARBA00023015"/>
    </source>
</evidence>
<evidence type="ECO:0000313" key="7">
    <source>
        <dbReference type="Proteomes" id="UP000185596"/>
    </source>
</evidence>
<keyword evidence="3" id="KW-0804">Transcription</keyword>
<dbReference type="RefSeq" id="WP_075129669.1">
    <property type="nucleotide sequence ID" value="NZ_MSIE01000082.1"/>
</dbReference>
<accession>A0A1Q8C6B8</accession>
<dbReference type="Proteomes" id="UP000185596">
    <property type="component" value="Unassembled WGS sequence"/>
</dbReference>
<evidence type="ECO:0000256" key="2">
    <source>
        <dbReference type="ARBA" id="ARBA00023125"/>
    </source>
</evidence>
<reference evidence="6 7" key="1">
    <citation type="submission" date="2016-12" db="EMBL/GenBank/DDBJ databases">
        <title>The draft genome sequence of Actinophytocola sp. 11-183.</title>
        <authorList>
            <person name="Wang W."/>
            <person name="Yuan L."/>
        </authorList>
    </citation>
    <scope>NUCLEOTIDE SEQUENCE [LARGE SCALE GENOMIC DNA]</scope>
    <source>
        <strain evidence="6 7">11-183</strain>
    </source>
</reference>
<keyword evidence="1" id="KW-0805">Transcription regulation</keyword>
<dbReference type="PANTHER" id="PTHR33154">
    <property type="entry name" value="TRANSCRIPTIONAL REGULATOR, ARSR FAMILY"/>
    <property type="match status" value="1"/>
</dbReference>
<feature type="coiled-coil region" evidence="4">
    <location>
        <begin position="139"/>
        <end position="170"/>
    </location>
</feature>
<organism evidence="6 7">
    <name type="scientific">Actinophytocola xanthii</name>
    <dbReference type="NCBI Taxonomy" id="1912961"/>
    <lineage>
        <taxon>Bacteria</taxon>
        <taxon>Bacillati</taxon>
        <taxon>Actinomycetota</taxon>
        <taxon>Actinomycetes</taxon>
        <taxon>Pseudonocardiales</taxon>
        <taxon>Pseudonocardiaceae</taxon>
    </lineage>
</organism>
<dbReference type="SMART" id="SM00418">
    <property type="entry name" value="HTH_ARSR"/>
    <property type="match status" value="1"/>
</dbReference>
<comment type="caution">
    <text evidence="6">The sequence shown here is derived from an EMBL/GenBank/DDBJ whole genome shotgun (WGS) entry which is preliminary data.</text>
</comment>
<evidence type="ECO:0000256" key="3">
    <source>
        <dbReference type="ARBA" id="ARBA00023163"/>
    </source>
</evidence>
<dbReference type="AlphaFoldDB" id="A0A1Q8C6B8"/>
<keyword evidence="4" id="KW-0175">Coiled coil</keyword>
<keyword evidence="2" id="KW-0238">DNA-binding</keyword>
<evidence type="ECO:0000313" key="6">
    <source>
        <dbReference type="EMBL" id="OLF09904.1"/>
    </source>
</evidence>
<dbReference type="InterPro" id="IPR051081">
    <property type="entry name" value="HTH_MetalResp_TranReg"/>
</dbReference>
<dbReference type="EMBL" id="MSIE01000082">
    <property type="protein sequence ID" value="OLF09904.1"/>
    <property type="molecule type" value="Genomic_DNA"/>
</dbReference>
<gene>
    <name evidence="6" type="ORF">BU204_32710</name>
</gene>
<name>A0A1Q8C6B8_9PSEU</name>
<keyword evidence="7" id="KW-1185">Reference proteome</keyword>
<proteinExistence type="predicted"/>
<protein>
    <recommendedName>
        <fullName evidence="5">HTH arsR-type domain-containing protein</fullName>
    </recommendedName>
</protein>
<dbReference type="Gene3D" id="1.10.10.10">
    <property type="entry name" value="Winged helix-like DNA-binding domain superfamily/Winged helix DNA-binding domain"/>
    <property type="match status" value="1"/>
</dbReference>
<sequence length="192" mass="21763">MTDNLALDGRAMRVLAHPLRARLLSELRTRGPATATTLAARLATNTGATSYHLRKLAEVELVRETGEGQGRQRFWAAAQESHSWRDADVEGDPDAMAASNWLRQHYWRTYLDKVRRWEEVRPGWPLEWRDAAGMSDYLLEMTAEQLAALNEELEAVIARHIERAAAARGEDTRRISLYVQAVPTDPDEWVAS</sequence>